<feature type="region of interest" description="Disordered" evidence="1">
    <location>
        <begin position="62"/>
        <end position="99"/>
    </location>
</feature>
<comment type="caution">
    <text evidence="2">The sequence shown here is derived from an EMBL/GenBank/DDBJ whole genome shotgun (WGS) entry which is preliminary data.</text>
</comment>
<gene>
    <name evidence="2" type="primary">RvY_01913-1</name>
    <name evidence="2" type="synonym">RvY_01913.1</name>
    <name evidence="2" type="ORF">RvY_01913</name>
</gene>
<reference evidence="2 3" key="1">
    <citation type="journal article" date="2016" name="Nat. Commun.">
        <title>Extremotolerant tardigrade genome and improved radiotolerance of human cultured cells by tardigrade-unique protein.</title>
        <authorList>
            <person name="Hashimoto T."/>
            <person name="Horikawa D.D."/>
            <person name="Saito Y."/>
            <person name="Kuwahara H."/>
            <person name="Kozuka-Hata H."/>
            <person name="Shin-I T."/>
            <person name="Minakuchi Y."/>
            <person name="Ohishi K."/>
            <person name="Motoyama A."/>
            <person name="Aizu T."/>
            <person name="Enomoto A."/>
            <person name="Kondo K."/>
            <person name="Tanaka S."/>
            <person name="Hara Y."/>
            <person name="Koshikawa S."/>
            <person name="Sagara H."/>
            <person name="Miura T."/>
            <person name="Yokobori S."/>
            <person name="Miyagawa K."/>
            <person name="Suzuki Y."/>
            <person name="Kubo T."/>
            <person name="Oyama M."/>
            <person name="Kohara Y."/>
            <person name="Fujiyama A."/>
            <person name="Arakawa K."/>
            <person name="Katayama T."/>
            <person name="Toyoda A."/>
            <person name="Kunieda T."/>
        </authorList>
    </citation>
    <scope>NUCLEOTIDE SEQUENCE [LARGE SCALE GENOMIC DNA]</scope>
    <source>
        <strain evidence="2 3">YOKOZUNA-1</strain>
    </source>
</reference>
<sequence>MANVLYNEAYDGWNPNRTIRKFDPLVQYGIEDYAIDIPVHTEIPPPKLKPVKNDASWVADDSCFPTPPPPSTAVTSAVEPADGVTTTGAATSAGTPNFGSTIHSASKNGQSTRHTDDMEAYANGGHKSASLKVILLLRHFEKQIENLCMA</sequence>
<name>A0A1D1UI31_RAMVA</name>
<keyword evidence="3" id="KW-1185">Reference proteome</keyword>
<dbReference type="EMBL" id="BDGG01000001">
    <property type="protein sequence ID" value="GAU89356.1"/>
    <property type="molecule type" value="Genomic_DNA"/>
</dbReference>
<dbReference type="AlphaFoldDB" id="A0A1D1UI31"/>
<evidence type="ECO:0000313" key="3">
    <source>
        <dbReference type="Proteomes" id="UP000186922"/>
    </source>
</evidence>
<protein>
    <submittedName>
        <fullName evidence="2">Uncharacterized protein</fullName>
    </submittedName>
</protein>
<proteinExistence type="predicted"/>
<evidence type="ECO:0000256" key="1">
    <source>
        <dbReference type="SAM" id="MobiDB-lite"/>
    </source>
</evidence>
<evidence type="ECO:0000313" key="2">
    <source>
        <dbReference type="EMBL" id="GAU89356.1"/>
    </source>
</evidence>
<organism evidence="2 3">
    <name type="scientific">Ramazzottius varieornatus</name>
    <name type="common">Water bear</name>
    <name type="synonym">Tardigrade</name>
    <dbReference type="NCBI Taxonomy" id="947166"/>
    <lineage>
        <taxon>Eukaryota</taxon>
        <taxon>Metazoa</taxon>
        <taxon>Ecdysozoa</taxon>
        <taxon>Tardigrada</taxon>
        <taxon>Eutardigrada</taxon>
        <taxon>Parachela</taxon>
        <taxon>Hypsibioidea</taxon>
        <taxon>Ramazzottiidae</taxon>
        <taxon>Ramazzottius</taxon>
    </lineage>
</organism>
<dbReference type="Proteomes" id="UP000186922">
    <property type="component" value="Unassembled WGS sequence"/>
</dbReference>
<feature type="compositionally biased region" description="Low complexity" evidence="1">
    <location>
        <begin position="72"/>
        <end position="95"/>
    </location>
</feature>
<accession>A0A1D1UI31</accession>